<dbReference type="AlphaFoldDB" id="A0AAD5Y9X4"/>
<name>A0AAD5Y9X4_9FUNG</name>
<dbReference type="PANTHER" id="PTHR33504">
    <property type="entry name" value="NADH DEHYDROGENASE (UBIQUINONE) 1 BETA SUBCOMPLEX, 4"/>
    <property type="match status" value="1"/>
</dbReference>
<proteinExistence type="predicted"/>
<comment type="caution">
    <text evidence="1">The sequence shown here is derived from an EMBL/GenBank/DDBJ whole genome shotgun (WGS) entry which is preliminary data.</text>
</comment>
<dbReference type="Gene3D" id="1.20.5.190">
    <property type="match status" value="1"/>
</dbReference>
<sequence>MKQEPFKSQNEEQDQDKAINPVWGFDPNELLSKVVFPNDKDEYKIRHSHTARVLAIRRIPIEQVPDKLTVGNVYIFGPGMQKHKGLTEQQIKEKVTTQIQQDQLARSAACLIIQACFRGWATRKRYVAIINSMISNKTHRDGPLSDNQLPNIYNLVVQEKLRKKYITYCGLFDKAGVVPPPDFPQFCAAKIQSLWKRVVVQRAYIKYILRLQMQDKLTPTTKSIVPTVEGVEQFLNFVSHKAVQDQSIEKCVLIIQRAWKRYYNTRIYLFYRDLIKIRENGDPANMLRYINPREANIIDKSLAIHVRFRLGGTKFPPTIYYKIFVHKNLVDINAFAPRNYTLNECKLLLPKTRFTKAGELPVKKPEDEWYSRIEMNEWRPVLDESFKYTSPRIVPDKPETTKFHYSQLCRKEDLMKRRKEKKLQWMRKLYAIGKEAVEIEKQIQEEKQRKELAKLKGEEIVEEKKETRAKVGWLDLQKGLEIELKKKQVKSINVEHRVTRRRDG</sequence>
<dbReference type="InterPro" id="IPR000048">
    <property type="entry name" value="IQ_motif_EF-hand-BS"/>
</dbReference>
<keyword evidence="2" id="KW-1185">Reference proteome</keyword>
<gene>
    <name evidence="1" type="ORF">HK103_001185</name>
</gene>
<dbReference type="PANTHER" id="PTHR33504:SF2">
    <property type="entry name" value="PROTEIN MFI"/>
    <property type="match status" value="1"/>
</dbReference>
<evidence type="ECO:0000313" key="2">
    <source>
        <dbReference type="Proteomes" id="UP001210925"/>
    </source>
</evidence>
<reference evidence="1" key="1">
    <citation type="submission" date="2020-05" db="EMBL/GenBank/DDBJ databases">
        <title>Phylogenomic resolution of chytrid fungi.</title>
        <authorList>
            <person name="Stajich J.E."/>
            <person name="Amses K."/>
            <person name="Simmons R."/>
            <person name="Seto K."/>
            <person name="Myers J."/>
            <person name="Bonds A."/>
            <person name="Quandt C.A."/>
            <person name="Barry K."/>
            <person name="Liu P."/>
            <person name="Grigoriev I."/>
            <person name="Longcore J.E."/>
            <person name="James T.Y."/>
        </authorList>
    </citation>
    <scope>NUCLEOTIDE SEQUENCE</scope>
    <source>
        <strain evidence="1">PLAUS21</strain>
    </source>
</reference>
<evidence type="ECO:0000313" key="1">
    <source>
        <dbReference type="EMBL" id="KAJ3260109.1"/>
    </source>
</evidence>
<accession>A0AAD5Y9X4</accession>
<dbReference type="SMART" id="SM00015">
    <property type="entry name" value="IQ"/>
    <property type="match status" value="2"/>
</dbReference>
<dbReference type="Pfam" id="PF00612">
    <property type="entry name" value="IQ"/>
    <property type="match status" value="1"/>
</dbReference>
<organism evidence="1 2">
    <name type="scientific">Boothiomyces macroporosus</name>
    <dbReference type="NCBI Taxonomy" id="261099"/>
    <lineage>
        <taxon>Eukaryota</taxon>
        <taxon>Fungi</taxon>
        <taxon>Fungi incertae sedis</taxon>
        <taxon>Chytridiomycota</taxon>
        <taxon>Chytridiomycota incertae sedis</taxon>
        <taxon>Chytridiomycetes</taxon>
        <taxon>Rhizophydiales</taxon>
        <taxon>Terramycetaceae</taxon>
        <taxon>Boothiomyces</taxon>
    </lineage>
</organism>
<protein>
    <submittedName>
        <fullName evidence="1">Uncharacterized protein</fullName>
    </submittedName>
</protein>
<dbReference type="EMBL" id="JADGKB010000013">
    <property type="protein sequence ID" value="KAJ3260109.1"/>
    <property type="molecule type" value="Genomic_DNA"/>
</dbReference>
<dbReference type="Proteomes" id="UP001210925">
    <property type="component" value="Unassembled WGS sequence"/>
</dbReference>
<dbReference type="PROSITE" id="PS50096">
    <property type="entry name" value="IQ"/>
    <property type="match status" value="1"/>
</dbReference>